<evidence type="ECO:0000313" key="3">
    <source>
        <dbReference type="Proteomes" id="UP001168821"/>
    </source>
</evidence>
<accession>A0AA38MFL7</accession>
<protein>
    <submittedName>
        <fullName evidence="2">Uncharacterized protein</fullName>
    </submittedName>
</protein>
<feature type="transmembrane region" description="Helical" evidence="1">
    <location>
        <begin position="20"/>
        <end position="40"/>
    </location>
</feature>
<dbReference type="Proteomes" id="UP001168821">
    <property type="component" value="Unassembled WGS sequence"/>
</dbReference>
<keyword evidence="3" id="KW-1185">Reference proteome</keyword>
<dbReference type="EMBL" id="JALNTZ010000004">
    <property type="protein sequence ID" value="KAJ3654306.1"/>
    <property type="molecule type" value="Genomic_DNA"/>
</dbReference>
<keyword evidence="1" id="KW-0472">Membrane</keyword>
<organism evidence="2 3">
    <name type="scientific">Zophobas morio</name>
    <dbReference type="NCBI Taxonomy" id="2755281"/>
    <lineage>
        <taxon>Eukaryota</taxon>
        <taxon>Metazoa</taxon>
        <taxon>Ecdysozoa</taxon>
        <taxon>Arthropoda</taxon>
        <taxon>Hexapoda</taxon>
        <taxon>Insecta</taxon>
        <taxon>Pterygota</taxon>
        <taxon>Neoptera</taxon>
        <taxon>Endopterygota</taxon>
        <taxon>Coleoptera</taxon>
        <taxon>Polyphaga</taxon>
        <taxon>Cucujiformia</taxon>
        <taxon>Tenebrionidae</taxon>
        <taxon>Zophobas</taxon>
    </lineage>
</organism>
<comment type="caution">
    <text evidence="2">The sequence shown here is derived from an EMBL/GenBank/DDBJ whole genome shotgun (WGS) entry which is preliminary data.</text>
</comment>
<keyword evidence="1" id="KW-0812">Transmembrane</keyword>
<proteinExistence type="predicted"/>
<dbReference type="AlphaFoldDB" id="A0AA38MFL7"/>
<evidence type="ECO:0000256" key="1">
    <source>
        <dbReference type="SAM" id="Phobius"/>
    </source>
</evidence>
<evidence type="ECO:0000313" key="2">
    <source>
        <dbReference type="EMBL" id="KAJ3654306.1"/>
    </source>
</evidence>
<keyword evidence="1" id="KW-1133">Transmembrane helix</keyword>
<name>A0AA38MFL7_9CUCU</name>
<reference evidence="2" key="1">
    <citation type="journal article" date="2023" name="G3 (Bethesda)">
        <title>Whole genome assemblies of Zophobas morio and Tenebrio molitor.</title>
        <authorList>
            <person name="Kaur S."/>
            <person name="Stinson S.A."/>
            <person name="diCenzo G.C."/>
        </authorList>
    </citation>
    <scope>NUCLEOTIDE SEQUENCE</scope>
    <source>
        <strain evidence="2">QUZm001</strain>
    </source>
</reference>
<sequence length="90" mass="10386">MMVPLNSARFMQDGVIDHFAPQTVMQLIISKCILLFISCWRTRAKRETTTVHHFQTGYYADLWPRQEGEMASGYLKLKSGMVLEGTENLF</sequence>
<gene>
    <name evidence="2" type="ORF">Zmor_013502</name>
</gene>